<dbReference type="Proteomes" id="UP000664859">
    <property type="component" value="Unassembled WGS sequence"/>
</dbReference>
<keyword evidence="2" id="KW-1185">Reference proteome</keyword>
<evidence type="ECO:0000313" key="1">
    <source>
        <dbReference type="EMBL" id="KAG5176383.1"/>
    </source>
</evidence>
<organism evidence="1 2">
    <name type="scientific">Tribonema minus</name>
    <dbReference type="NCBI Taxonomy" id="303371"/>
    <lineage>
        <taxon>Eukaryota</taxon>
        <taxon>Sar</taxon>
        <taxon>Stramenopiles</taxon>
        <taxon>Ochrophyta</taxon>
        <taxon>PX clade</taxon>
        <taxon>Xanthophyceae</taxon>
        <taxon>Tribonematales</taxon>
        <taxon>Tribonemataceae</taxon>
        <taxon>Tribonema</taxon>
    </lineage>
</organism>
<dbReference type="AlphaFoldDB" id="A0A835YKY6"/>
<evidence type="ECO:0000313" key="2">
    <source>
        <dbReference type="Proteomes" id="UP000664859"/>
    </source>
</evidence>
<dbReference type="EMBL" id="JAFCMP010000537">
    <property type="protein sequence ID" value="KAG5176383.1"/>
    <property type="molecule type" value="Genomic_DNA"/>
</dbReference>
<accession>A0A835YKY6</accession>
<proteinExistence type="predicted"/>
<comment type="caution">
    <text evidence="1">The sequence shown here is derived from an EMBL/GenBank/DDBJ whole genome shotgun (WGS) entry which is preliminary data.</text>
</comment>
<reference evidence="1" key="1">
    <citation type="submission" date="2021-02" db="EMBL/GenBank/DDBJ databases">
        <title>First Annotated Genome of the Yellow-green Alga Tribonema minus.</title>
        <authorList>
            <person name="Mahan K.M."/>
        </authorList>
    </citation>
    <scope>NUCLEOTIDE SEQUENCE</scope>
    <source>
        <strain evidence="1">UTEX B ZZ1240</strain>
    </source>
</reference>
<protein>
    <submittedName>
        <fullName evidence="1">Uncharacterized protein</fullName>
    </submittedName>
</protein>
<name>A0A835YKY6_9STRA</name>
<gene>
    <name evidence="1" type="ORF">JKP88DRAFT_249486</name>
</gene>
<sequence>MAPSLEDAIASGDLRALNATLAKRRHANLNPLTTKVLLGAQKITVMGLACLGLQLEIVKRLVKVRLAALHAPAEGSGGETSRRRCQTLLDKDRDGLKSAFVYAMPKDKLFWTSVLGASGGKAQTLRHPGVDEDAAIMSVLQALHPLLKRGVDAGERPQLLEQKLLTQAIENRLLKTLSCLLQEFGMDSNIGYISVRNCKNTLLSALEFAIRRDHAEAEQKGARYRFQDSITR</sequence>